<evidence type="ECO:0000313" key="2">
    <source>
        <dbReference type="EMBL" id="QSX26262.1"/>
    </source>
</evidence>
<accession>A0A8A2XGI9</accession>
<protein>
    <recommendedName>
        <fullName evidence="1">RES domain-containing protein</fullName>
    </recommendedName>
</protein>
<name>A0A8A2XGI9_ECOLX</name>
<dbReference type="InterPro" id="IPR014914">
    <property type="entry name" value="RES_dom"/>
</dbReference>
<dbReference type="AlphaFoldDB" id="A0A8A2XGI9"/>
<keyword evidence="2" id="KW-0614">Plasmid</keyword>
<geneLocation type="plasmid" evidence="2">
    <name>pEC014-2</name>
</geneLocation>
<sequence length="240" mass="26348">MLILIRKAVINMCLKSGENLNDDTNQTVEASENAGMNEQDKIALDKIGKLQGAQFQHCEMTETAGTELFRLQVGSHGGSSVFFNRNGTDCRYSLNDGVNGSMYLARTPDTAMKEVFQHKKGLRESDLDNYIMGKVIIEKDIRVLQVSKLIKSSDLTLHELTTATRAVTQLLAEKVHSAGFGGMEFPSNVTGDPCLVLWHDDPAGTGLATTRSQTSLSQFEYQGKEAADILVYELGIPVEE</sequence>
<feature type="domain" description="RES" evidence="1">
    <location>
        <begin position="100"/>
        <end position="208"/>
    </location>
</feature>
<reference evidence="2" key="1">
    <citation type="submission" date="2020-12" db="EMBL/GenBank/DDBJ databases">
        <title>Escherichia coli strain EC014 plasmid pEC014-2, complete sequence.</title>
        <authorList>
            <person name="Pan Y."/>
            <person name="Zhang T."/>
            <person name="Liu Y."/>
        </authorList>
    </citation>
    <scope>NUCLEOTIDE SEQUENCE</scope>
    <source>
        <strain evidence="2">EC014</strain>
        <plasmid evidence="2">pEC014-2</plasmid>
    </source>
</reference>
<evidence type="ECO:0000259" key="1">
    <source>
        <dbReference type="Pfam" id="PF08808"/>
    </source>
</evidence>
<organism evidence="2">
    <name type="scientific">Escherichia coli</name>
    <dbReference type="NCBI Taxonomy" id="562"/>
    <lineage>
        <taxon>Bacteria</taxon>
        <taxon>Pseudomonadati</taxon>
        <taxon>Pseudomonadota</taxon>
        <taxon>Gammaproteobacteria</taxon>
        <taxon>Enterobacterales</taxon>
        <taxon>Enterobacteriaceae</taxon>
        <taxon>Escherichia</taxon>
    </lineage>
</organism>
<dbReference type="Pfam" id="PF08808">
    <property type="entry name" value="RES"/>
    <property type="match status" value="1"/>
</dbReference>
<proteinExistence type="predicted"/>
<dbReference type="EMBL" id="MW317021">
    <property type="protein sequence ID" value="QSX26262.1"/>
    <property type="molecule type" value="Genomic_DNA"/>
</dbReference>